<dbReference type="InterPro" id="IPR008538">
    <property type="entry name" value="Uma2"/>
</dbReference>
<proteinExistence type="predicted"/>
<dbReference type="EnsemblBacteria" id="BAC92232">
    <property type="protein sequence ID" value="BAC92232"/>
    <property type="gene ID" value="BAC92232"/>
</dbReference>
<dbReference type="PANTHER" id="PTHR47152">
    <property type="entry name" value="SLR2084 PROTEIN-RELATED"/>
    <property type="match status" value="1"/>
</dbReference>
<accession>Q7NDE4</accession>
<evidence type="ECO:0000313" key="3">
    <source>
        <dbReference type="Proteomes" id="UP000000557"/>
    </source>
</evidence>
<sequence>MMHPELRDPTAAMPEQRLTLYGVSWQEYEILGATLSDRPGLRMTYLEGTLEIMTTSREHEALKTTIARLIEAYAEEMDIDLNGYGSMTFKKAARQRGLEPDECYCVGAMGDIPDIALEVVITSGGIDKLRVYAGLRVPEVWFWQDGVFSLYHLEGSEYLPIASSRFLPQLDLPNLNPFVDPNNQTQAVKTYRRTLRA</sequence>
<dbReference type="PANTHER" id="PTHR47152:SF4">
    <property type="entry name" value="SLR0445 PROTEIN"/>
    <property type="match status" value="1"/>
</dbReference>
<reference evidence="2 3" key="2">
    <citation type="journal article" date="2003" name="DNA Res.">
        <title>Complete genome structure of Gloeobacter violaceus PCC 7421, a cyanobacterium that lacks thylakoids (supplement).</title>
        <authorList>
            <person name="Nakamura Y."/>
            <person name="Kaneko T."/>
            <person name="Sato S."/>
            <person name="Mimuro M."/>
            <person name="Miyashita H."/>
            <person name="Tsuchiya T."/>
            <person name="Sasamoto S."/>
            <person name="Watanabe A."/>
            <person name="Kawashima K."/>
            <person name="Kishida Y."/>
            <person name="Kiyokawa C."/>
            <person name="Kohara M."/>
            <person name="Matsumoto M."/>
            <person name="Matsuno A."/>
            <person name="Nakazaki N."/>
            <person name="Shimpo S."/>
            <person name="Takeuchi C."/>
            <person name="Yamada M."/>
            <person name="Tabata S."/>
        </authorList>
    </citation>
    <scope>NUCLEOTIDE SEQUENCE [LARGE SCALE GENOMIC DNA]</scope>
    <source>
        <strain evidence="3">ATCC 29082 / PCC 7421</strain>
    </source>
</reference>
<dbReference type="CDD" id="cd06260">
    <property type="entry name" value="DUF820-like"/>
    <property type="match status" value="1"/>
</dbReference>
<protein>
    <submittedName>
        <fullName evidence="2">Glr4291 protein</fullName>
    </submittedName>
</protein>
<gene>
    <name evidence="2" type="ordered locus">glr4291</name>
</gene>
<name>Q7NDE4_GLOVI</name>
<dbReference type="EMBL" id="BA000045">
    <property type="protein sequence ID" value="BAC92232.1"/>
    <property type="molecule type" value="Genomic_DNA"/>
</dbReference>
<feature type="domain" description="Putative restriction endonuclease" evidence="1">
    <location>
        <begin position="25"/>
        <end position="174"/>
    </location>
</feature>
<evidence type="ECO:0000313" key="2">
    <source>
        <dbReference type="EMBL" id="BAC92232.1"/>
    </source>
</evidence>
<dbReference type="PATRIC" id="fig|251221.4.peg.4319"/>
<dbReference type="eggNOG" id="COG4636">
    <property type="taxonomic scope" value="Bacteria"/>
</dbReference>
<dbReference type="Proteomes" id="UP000000557">
    <property type="component" value="Chromosome"/>
</dbReference>
<dbReference type="PhylomeDB" id="Q7NDE4"/>
<reference evidence="2 3" key="1">
    <citation type="journal article" date="2003" name="DNA Res.">
        <title>Complete genome structure of Gloeobacter violaceus PCC 7421, a cyanobacterium that lacks thylakoids.</title>
        <authorList>
            <person name="Nakamura Y."/>
            <person name="Kaneko T."/>
            <person name="Sato S."/>
            <person name="Mimuro M."/>
            <person name="Miyashita H."/>
            <person name="Tsuchiya T."/>
            <person name="Sasamoto S."/>
            <person name="Watanabe A."/>
            <person name="Kawashima K."/>
            <person name="Kishida Y."/>
            <person name="Kiyokawa C."/>
            <person name="Kohara M."/>
            <person name="Matsumoto M."/>
            <person name="Matsuno A."/>
            <person name="Nakazaki N."/>
            <person name="Shimpo S."/>
            <person name="Takeuchi C."/>
            <person name="Yamada M."/>
            <person name="Tabata S."/>
        </authorList>
    </citation>
    <scope>NUCLEOTIDE SEQUENCE [LARGE SCALE GENOMIC DNA]</scope>
    <source>
        <strain evidence="3">ATCC 29082 / PCC 7421</strain>
    </source>
</reference>
<dbReference type="KEGG" id="gvi:glr4291"/>
<dbReference type="STRING" id="251221.gene:10761810"/>
<evidence type="ECO:0000259" key="1">
    <source>
        <dbReference type="Pfam" id="PF05685"/>
    </source>
</evidence>
<organism evidence="2 3">
    <name type="scientific">Gloeobacter violaceus (strain ATCC 29082 / PCC 7421)</name>
    <dbReference type="NCBI Taxonomy" id="251221"/>
    <lineage>
        <taxon>Bacteria</taxon>
        <taxon>Bacillati</taxon>
        <taxon>Cyanobacteriota</taxon>
        <taxon>Cyanophyceae</taxon>
        <taxon>Gloeobacterales</taxon>
        <taxon>Gloeobacteraceae</taxon>
        <taxon>Gloeobacter</taxon>
    </lineage>
</organism>
<dbReference type="HOGENOM" id="CLU_098557_1_0_3"/>
<keyword evidence="3" id="KW-1185">Reference proteome</keyword>
<dbReference type="RefSeq" id="WP_011144275.1">
    <property type="nucleotide sequence ID" value="NC_005125.1"/>
</dbReference>
<dbReference type="Gene3D" id="3.90.1570.10">
    <property type="entry name" value="tt1808, chain A"/>
    <property type="match status" value="1"/>
</dbReference>
<dbReference type="InParanoid" id="Q7NDE4"/>
<dbReference type="AlphaFoldDB" id="Q7NDE4"/>
<dbReference type="InterPro" id="IPR012296">
    <property type="entry name" value="Nuclease_put_TT1808"/>
</dbReference>
<dbReference type="OrthoDB" id="5768410at2"/>
<dbReference type="Pfam" id="PF05685">
    <property type="entry name" value="Uma2"/>
    <property type="match status" value="1"/>
</dbReference>